<name>A0A173MNQ4_9BACT</name>
<organism evidence="1 2">
    <name type="scientific">Filimonas lacunae</name>
    <dbReference type="NCBI Taxonomy" id="477680"/>
    <lineage>
        <taxon>Bacteria</taxon>
        <taxon>Pseudomonadati</taxon>
        <taxon>Bacteroidota</taxon>
        <taxon>Chitinophagia</taxon>
        <taxon>Chitinophagales</taxon>
        <taxon>Chitinophagaceae</taxon>
        <taxon>Filimonas</taxon>
    </lineage>
</organism>
<evidence type="ECO:0000313" key="2">
    <source>
        <dbReference type="Proteomes" id="UP000186917"/>
    </source>
</evidence>
<dbReference type="EMBL" id="FTOR01000001">
    <property type="protein sequence ID" value="SIS67383.1"/>
    <property type="molecule type" value="Genomic_DNA"/>
</dbReference>
<evidence type="ECO:0000313" key="1">
    <source>
        <dbReference type="EMBL" id="SIS67383.1"/>
    </source>
</evidence>
<reference evidence="2" key="1">
    <citation type="submission" date="2017-01" db="EMBL/GenBank/DDBJ databases">
        <authorList>
            <person name="Varghese N."/>
            <person name="Submissions S."/>
        </authorList>
    </citation>
    <scope>NUCLEOTIDE SEQUENCE [LARGE SCALE GENOMIC DNA]</scope>
    <source>
        <strain evidence="2">DSM 21054</strain>
    </source>
</reference>
<gene>
    <name evidence="1" type="ORF">SAMN05421788_101552</name>
</gene>
<accession>A0A173MNQ4</accession>
<keyword evidence="2" id="KW-1185">Reference proteome</keyword>
<dbReference type="STRING" id="477680.SAMN05421788_101552"/>
<sequence length="83" mass="8619">MSKPLTVSQRIKAPTPPFFKKLRTIGLLLAAVSSVLAAAPIALPAIAVKVAGYLALTGSVITAVSQTAVSDEFLRSLLGDEQQ</sequence>
<dbReference type="KEGG" id="fln:FLA_5155"/>
<dbReference type="AlphaFoldDB" id="A0A173MNQ4"/>
<protein>
    <submittedName>
        <fullName evidence="1">Uncharacterized protein</fullName>
    </submittedName>
</protein>
<dbReference type="OrthoDB" id="679091at2"/>
<proteinExistence type="predicted"/>
<dbReference type="Proteomes" id="UP000186917">
    <property type="component" value="Unassembled WGS sequence"/>
</dbReference>
<dbReference type="RefSeq" id="WP_076375419.1">
    <property type="nucleotide sequence ID" value="NZ_AP017422.1"/>
</dbReference>